<comment type="catalytic activity">
    <reaction evidence="4">
        <text>RX + glutathione = an S-substituted glutathione + a halide anion + H(+)</text>
        <dbReference type="Rhea" id="RHEA:16437"/>
        <dbReference type="ChEBI" id="CHEBI:15378"/>
        <dbReference type="ChEBI" id="CHEBI:16042"/>
        <dbReference type="ChEBI" id="CHEBI:17792"/>
        <dbReference type="ChEBI" id="CHEBI:57925"/>
        <dbReference type="ChEBI" id="CHEBI:90779"/>
        <dbReference type="EC" id="2.5.1.18"/>
    </reaction>
</comment>
<dbReference type="GO" id="GO:0005777">
    <property type="term" value="C:peroxisome"/>
    <property type="evidence" value="ECO:0007669"/>
    <property type="project" value="TreeGrafter"/>
</dbReference>
<evidence type="ECO:0000256" key="3">
    <source>
        <dbReference type="ARBA" id="ARBA00022679"/>
    </source>
</evidence>
<evidence type="ECO:0000313" key="10">
    <source>
        <dbReference type="EMBL" id="USP79721.1"/>
    </source>
</evidence>
<organism evidence="10 11">
    <name type="scientific">Curvularia clavata</name>
    <dbReference type="NCBI Taxonomy" id="95742"/>
    <lineage>
        <taxon>Eukaryota</taxon>
        <taxon>Fungi</taxon>
        <taxon>Dikarya</taxon>
        <taxon>Ascomycota</taxon>
        <taxon>Pezizomycotina</taxon>
        <taxon>Dothideomycetes</taxon>
        <taxon>Pleosporomycetidae</taxon>
        <taxon>Pleosporales</taxon>
        <taxon>Pleosporineae</taxon>
        <taxon>Pleosporaceae</taxon>
        <taxon>Curvularia</taxon>
    </lineage>
</organism>
<dbReference type="GO" id="GO:0005739">
    <property type="term" value="C:mitochondrion"/>
    <property type="evidence" value="ECO:0007669"/>
    <property type="project" value="TreeGrafter"/>
</dbReference>
<dbReference type="Gene3D" id="3.40.30.10">
    <property type="entry name" value="Glutaredoxin"/>
    <property type="match status" value="1"/>
</dbReference>
<evidence type="ECO:0000256" key="1">
    <source>
        <dbReference type="ARBA" id="ARBA00006494"/>
    </source>
</evidence>
<dbReference type="GO" id="GO:0004602">
    <property type="term" value="F:glutathione peroxidase activity"/>
    <property type="evidence" value="ECO:0007669"/>
    <property type="project" value="TreeGrafter"/>
</dbReference>
<dbReference type="OrthoDB" id="2392789at2759"/>
<dbReference type="FunFam" id="3.40.30.10:FF:000096">
    <property type="entry name" value="Glutathione S-transferase kappa"/>
    <property type="match status" value="1"/>
</dbReference>
<dbReference type="GO" id="GO:0006749">
    <property type="term" value="P:glutathione metabolic process"/>
    <property type="evidence" value="ECO:0007669"/>
    <property type="project" value="TreeGrafter"/>
</dbReference>
<protein>
    <recommendedName>
        <fullName evidence="5">Glutathione S-transferase kappa 1</fullName>
        <ecNumber evidence="2">2.5.1.18</ecNumber>
    </recommendedName>
    <alternativeName>
        <fullName evidence="6">GST class-kappa</fullName>
    </alternativeName>
</protein>
<dbReference type="PANTHER" id="PTHR42943:SF2">
    <property type="entry name" value="GLUTATHIONE S-TRANSFERASE KAPPA 1"/>
    <property type="match status" value="1"/>
</dbReference>
<dbReference type="InterPro" id="IPR001853">
    <property type="entry name" value="DSBA-like_thioredoxin_dom"/>
</dbReference>
<evidence type="ECO:0000256" key="2">
    <source>
        <dbReference type="ARBA" id="ARBA00012452"/>
    </source>
</evidence>
<evidence type="ECO:0000256" key="4">
    <source>
        <dbReference type="ARBA" id="ARBA00047960"/>
    </source>
</evidence>
<dbReference type="VEuPathDB" id="FungiDB:yc1106_06995"/>
<evidence type="ECO:0000256" key="5">
    <source>
        <dbReference type="ARBA" id="ARBA00073833"/>
    </source>
</evidence>
<dbReference type="EMBL" id="CP089278">
    <property type="protein sequence ID" value="USP79721.1"/>
    <property type="molecule type" value="Genomic_DNA"/>
</dbReference>
<dbReference type="GO" id="GO:0004364">
    <property type="term" value="F:glutathione transferase activity"/>
    <property type="evidence" value="ECO:0007669"/>
    <property type="project" value="UniProtKB-EC"/>
</dbReference>
<keyword evidence="8" id="KW-0472">Membrane</keyword>
<name>A0A9Q8ZAS8_CURCL</name>
<evidence type="ECO:0000313" key="11">
    <source>
        <dbReference type="Proteomes" id="UP001056012"/>
    </source>
</evidence>
<feature type="region of interest" description="Disordered" evidence="7">
    <location>
        <begin position="28"/>
        <end position="73"/>
    </location>
</feature>
<dbReference type="PANTHER" id="PTHR42943">
    <property type="entry name" value="GLUTATHIONE S-TRANSFERASE KAPPA"/>
    <property type="match status" value="1"/>
</dbReference>
<keyword evidence="11" id="KW-1185">Reference proteome</keyword>
<keyword evidence="8" id="KW-1133">Transmembrane helix</keyword>
<dbReference type="SUPFAM" id="SSF52833">
    <property type="entry name" value="Thioredoxin-like"/>
    <property type="match status" value="1"/>
</dbReference>
<dbReference type="AlphaFoldDB" id="A0A9Q8ZAS8"/>
<evidence type="ECO:0000259" key="9">
    <source>
        <dbReference type="Pfam" id="PF01323"/>
    </source>
</evidence>
<keyword evidence="8" id="KW-0812">Transmembrane</keyword>
<reference evidence="10" key="1">
    <citation type="submission" date="2021-12" db="EMBL/GenBank/DDBJ databases">
        <title>Curvularia clavata genome.</title>
        <authorList>
            <person name="Cao Y."/>
        </authorList>
    </citation>
    <scope>NUCLEOTIDE SEQUENCE</scope>
    <source>
        <strain evidence="10">Yc1106</strain>
    </source>
</reference>
<gene>
    <name evidence="10" type="ORF">yc1106_06995</name>
</gene>
<dbReference type="Pfam" id="PF01323">
    <property type="entry name" value="DSBA"/>
    <property type="match status" value="1"/>
</dbReference>
<feature type="compositionally biased region" description="Polar residues" evidence="7">
    <location>
        <begin position="37"/>
        <end position="48"/>
    </location>
</feature>
<dbReference type="EC" id="2.5.1.18" evidence="2"/>
<keyword evidence="3" id="KW-0808">Transferase</keyword>
<feature type="domain" description="DSBA-like thioredoxin" evidence="9">
    <location>
        <begin position="587"/>
        <end position="763"/>
    </location>
</feature>
<accession>A0A9Q8ZAS8</accession>
<proteinExistence type="inferred from homology"/>
<feature type="compositionally biased region" description="Low complexity" evidence="7">
    <location>
        <begin position="49"/>
        <end position="70"/>
    </location>
</feature>
<evidence type="ECO:0000256" key="7">
    <source>
        <dbReference type="SAM" id="MobiDB-lite"/>
    </source>
</evidence>
<sequence length="778" mass="87857">MLNQATQKFTKMHARRNPNLSLQSTAHYSQLEPPPHSATSSAFLSPTVPSRRGLLSRSPPASPSLPSLLPKHGKIPRQNSGKLIKKILLGSCGVALVLWVVLRLIYTNPHHTLGYDDETDDEWEMVGGSRLPHEPSAVALVDAKGKMRWTVSIPASYDFPLQPAQYQEICHQSMELYKEFEQGGRRSSSFGKRMLDYYQKDQYYIDVQEAEEQALLPPAKSKGRPKNFVEDESMKKGASQEGLKVCDKSLTFVMETKDAGFGNTLMYLWMSYGLAKAENRAFFIDDSRWPYGKFSSYFQPPPATNCLPPPTSHIVPCPHTARHIVVSAATTKATYGHAFTEEWEDPRKVGVLRQSKIFGLARTGYEALFKLREDDEKYVLQKSLDMYGAVKLEGGLSIGMHVRHGDKHPMEYQYQEDYIPLARYIETARDLYIEIVEGESKNKKRARLSSAFSSSKDTLTTRHTSSKMVLASDDPLVYDSPELGPNSIRAQDRIVLATKTQLEAAQKAPKKNAWIDEITGWEGGFYRDVFFSLGQTTGNAQDSKKINQEKVPENAMKLRELVGRAYLLDLAVLGKADTIVFMAQGKITFYVDIVSPFAYIAFYILKNSPVFKQVDIKYVPIVLGGLMKTCGNTPPLQIKNKDKWIDAERTRWSTHFNIPIAPSPPPGFPLNTLPLQRALTAISLSHPHKLEPAIQLFWDNFWVKYNEPMQPDNLRGLLQTLLGSEEEAGKMVERMTTEEVKGKLRENTQDAFENGAFGLPWFVGKWNVFVRRNVRDLS</sequence>
<dbReference type="InterPro" id="IPR036249">
    <property type="entry name" value="Thioredoxin-like_sf"/>
</dbReference>
<evidence type="ECO:0000256" key="6">
    <source>
        <dbReference type="ARBA" id="ARBA00083519"/>
    </source>
</evidence>
<comment type="similarity">
    <text evidence="1">Belongs to the GST superfamily. Kappa family.</text>
</comment>
<feature type="transmembrane region" description="Helical" evidence="8">
    <location>
        <begin position="87"/>
        <end position="106"/>
    </location>
</feature>
<dbReference type="Proteomes" id="UP001056012">
    <property type="component" value="Chromosome 5"/>
</dbReference>
<dbReference type="InterPro" id="IPR051924">
    <property type="entry name" value="GST_Kappa/NadH"/>
</dbReference>
<evidence type="ECO:0000256" key="8">
    <source>
        <dbReference type="SAM" id="Phobius"/>
    </source>
</evidence>